<dbReference type="EMBL" id="JAAGYU010000216">
    <property type="protein sequence ID" value="NEL78861.1"/>
    <property type="molecule type" value="Genomic_DNA"/>
</dbReference>
<reference evidence="1 2" key="1">
    <citation type="submission" date="2019-11" db="EMBL/GenBank/DDBJ databases">
        <title>Genome-resolved metagenomics to study the prevalence of co-infection and intraspecific heterogeneity among plant pathogen metapopulations.</title>
        <authorList>
            <person name="Newberry E."/>
            <person name="Bhandari R."/>
            <person name="Kemble J."/>
            <person name="Sikora E."/>
            <person name="Potnis N."/>
        </authorList>
    </citation>
    <scope>NUCLEOTIDE SEQUENCE [LARGE SCALE GENOMIC DNA]</scope>
    <source>
        <strain evidence="1">Xp_Tom_Tuscaloosa_18b</strain>
    </source>
</reference>
<proteinExistence type="predicted"/>
<feature type="non-terminal residue" evidence="1">
    <location>
        <position position="1"/>
    </location>
</feature>
<dbReference type="Pfam" id="PF18886">
    <property type="entry name" value="DUF5649"/>
    <property type="match status" value="8"/>
</dbReference>
<gene>
    <name evidence="1" type="ORF">G3W61_21885</name>
</gene>
<evidence type="ECO:0000313" key="2">
    <source>
        <dbReference type="Proteomes" id="UP000471082"/>
    </source>
</evidence>
<protein>
    <submittedName>
        <fullName evidence="1">S-layer family protein</fullName>
    </submittedName>
</protein>
<dbReference type="AlphaFoldDB" id="A0A7X5SAI4"/>
<dbReference type="InterPro" id="IPR043709">
    <property type="entry name" value="DUF5649"/>
</dbReference>
<feature type="non-terminal residue" evidence="1">
    <location>
        <position position="931"/>
    </location>
</feature>
<dbReference type="Proteomes" id="UP000471082">
    <property type="component" value="Unassembled WGS sequence"/>
</dbReference>
<comment type="caution">
    <text evidence="1">The sequence shown here is derived from an EMBL/GenBank/DDBJ whole genome shotgun (WGS) entry which is preliminary data.</text>
</comment>
<sequence length="931" mass="88589">LNLGSGRVAGTLAASSGNGAIGQAGGLIVDGSATLNAGNGAIALTDGSNDFRSSVSLTGTGISVVDRDDLSVASISNGTNGAIALTAGGALTLPTQNLSTGTGALSLIANGGVVSTNGSLNGGNVSLSGRDGIVLNHNVTASGSLGLTATTNAIFQNAGVLDVGGLATVDAGNGAISLARDNDFRNGLALTGRNIAVVDANDLSVVSLNNGGAGTIALTARNSLTLPGSGLTSSDDLTLRAENGTLTLGGDLAGNAVSLFSANALTLATSIDSSTLVVSTSNSAINQTAGALRIGSTSSFNTGSGAIALGSAGNHFGGAVSLTGNEVSIRDSSTLTLGTLNTANLTATSNGALNLGSGRVAGTLAASSGNGAIGQAGGLIVDAATALNAGSGAIALIDGSNDFQGSMSLTGAGIAVRDSNDLTLSALTSNNGGTIALTAGGNLILPGTTLNNGSGDINLIANSLSLSAALLGDEVSLRANSGLALSQNITARTLSLASSNAAITQSGGALLVSGATTVDAGTGAISLLQAANNFNSVSLTGNGIGVTDSDNLSLAALTSTGNGSVAVTAGGTLSLPSQAIAVGNSNLTLASNGGALSTAAALGGNNVTLFGRDGLTLGHTVTANTLALRSTNAAIVQNAGALDVVGTSTVDAGSASIALNNGSNRFGAGIRLTGTGITVADRGNLTINALNAGANGTIALTAGGALNLSVQDLDTGTADLALIANGGSMSTGGDLRGRNVTLSARDGLTIGHTITTTDALSLSSSNTAITQTAAALDVGTTTTVNAGSGNVTLNTAGNTFNGVVNLTAGDVQIAGNALSFGTLSTNALTANSSGALNLGNGVVRGALNGTSGNAAITQSGGLSVGGASSLNAGSGDIALTDANNDFVGAVALTGNAIAVQDRNDLSIAAVRSGANAAISLVAGGDLNLPAS</sequence>
<accession>A0A7X5SAI4</accession>
<evidence type="ECO:0000313" key="1">
    <source>
        <dbReference type="EMBL" id="NEL78861.1"/>
    </source>
</evidence>
<name>A0A7X5SAI4_XANPE</name>
<organism evidence="1 2">
    <name type="scientific">Xanthomonas perforans</name>
    <dbReference type="NCBI Taxonomy" id="442694"/>
    <lineage>
        <taxon>Bacteria</taxon>
        <taxon>Pseudomonadati</taxon>
        <taxon>Pseudomonadota</taxon>
        <taxon>Gammaproteobacteria</taxon>
        <taxon>Lysobacterales</taxon>
        <taxon>Lysobacteraceae</taxon>
        <taxon>Xanthomonas</taxon>
    </lineage>
</organism>